<dbReference type="HAMAP" id="MF_00053">
    <property type="entry name" value="RNase_HIII"/>
    <property type="match status" value="1"/>
</dbReference>
<dbReference type="Pfam" id="PF11858">
    <property type="entry name" value="DUF3378"/>
    <property type="match status" value="1"/>
</dbReference>
<dbReference type="EMBL" id="QOUX01000046">
    <property type="protein sequence ID" value="RXI98492.1"/>
    <property type="molecule type" value="Genomic_DNA"/>
</dbReference>
<evidence type="ECO:0000256" key="7">
    <source>
        <dbReference type="ARBA" id="ARBA00021407"/>
    </source>
</evidence>
<comment type="cofactor">
    <cofactor evidence="2">
        <name>Mg(2+)</name>
        <dbReference type="ChEBI" id="CHEBI:18420"/>
    </cofactor>
</comment>
<dbReference type="InterPro" id="IPR012337">
    <property type="entry name" value="RNaseH-like_sf"/>
</dbReference>
<dbReference type="Gene3D" id="3.30.310.10">
    <property type="entry name" value="TATA-Binding Protein"/>
    <property type="match status" value="1"/>
</dbReference>
<evidence type="ECO:0000259" key="16">
    <source>
        <dbReference type="PROSITE" id="PS51975"/>
    </source>
</evidence>
<feature type="binding site" evidence="14 15">
    <location>
        <position position="108"/>
    </location>
    <ligand>
        <name>a divalent metal cation</name>
        <dbReference type="ChEBI" id="CHEBI:60240"/>
    </ligand>
</feature>
<keyword evidence="10 14" id="KW-0479">Metal-binding</keyword>
<feature type="binding site" evidence="14 15">
    <location>
        <position position="213"/>
    </location>
    <ligand>
        <name>a divalent metal cation</name>
        <dbReference type="ChEBI" id="CHEBI:60240"/>
    </ligand>
</feature>
<feature type="domain" description="RNase H type-2" evidence="16">
    <location>
        <begin position="102"/>
        <end position="320"/>
    </location>
</feature>
<dbReference type="GO" id="GO:0005737">
    <property type="term" value="C:cytoplasm"/>
    <property type="evidence" value="ECO:0007669"/>
    <property type="project" value="UniProtKB-SubCell"/>
</dbReference>
<dbReference type="CDD" id="cd06590">
    <property type="entry name" value="RNase_HII_bacteria_HIII_like"/>
    <property type="match status" value="1"/>
</dbReference>
<sequence length="320" mass="35629">MNKGVFLLSQRVLLLDTKTIEKMKEFYQDDLASKLPPGALFAAKPFNCSVTAYKSGKVLFQGAKHEEEAAIWEQFANNGTAPPTTKTVTKKEATNQSQFSTMSLIGSDEVGTGDYFGPITVVAAFVRTENFANLTELGVKDSKGMKDDQICKIAKQLIKEIPYSLLVLPNTKYNSLQAKGFNQGKMKAILHNQAILHLKKKLNHEPYDGILIDQFVERGIYFRYIADQKEKVQENNMFFQTKAESLHLSVAAASIIARYAFVKEMDKLSESAGFEIPKGAGSHVDQAAAKLIRTHGIEALNSYCKIHFANTEKAKKHLKL</sequence>
<dbReference type="GO" id="GO:0003723">
    <property type="term" value="F:RNA binding"/>
    <property type="evidence" value="ECO:0007669"/>
    <property type="project" value="UniProtKB-UniRule"/>
</dbReference>
<reference evidence="17 18" key="1">
    <citation type="journal article" date="2019" name="Int. J. Syst. Evol. Microbiol.">
        <title>Anaerobacillus alkaliphilus sp. nov., a novel alkaliphilic and moderately halophilic bacterium.</title>
        <authorList>
            <person name="Borsodi A.K."/>
            <person name="Aszalos J.M."/>
            <person name="Bihari P."/>
            <person name="Nagy I."/>
            <person name="Schumann P."/>
            <person name="Sproer C."/>
            <person name="Kovacs A.L."/>
            <person name="Boka K."/>
            <person name="Dobosy P."/>
            <person name="Ovari M."/>
            <person name="Szili-Kovacs T."/>
            <person name="Toth E."/>
        </authorList>
    </citation>
    <scope>NUCLEOTIDE SEQUENCE [LARGE SCALE GENOMIC DNA]</scope>
    <source>
        <strain evidence="17 18">B16-10</strain>
    </source>
</reference>
<dbReference type="PROSITE" id="PS51975">
    <property type="entry name" value="RNASE_H_2"/>
    <property type="match status" value="1"/>
</dbReference>
<evidence type="ECO:0000256" key="15">
    <source>
        <dbReference type="PROSITE-ProRule" id="PRU01319"/>
    </source>
</evidence>
<dbReference type="FunFam" id="3.30.420.10:FF:000047">
    <property type="entry name" value="Ribonuclease HIII"/>
    <property type="match status" value="1"/>
</dbReference>
<evidence type="ECO:0000256" key="12">
    <source>
        <dbReference type="ARBA" id="ARBA00022801"/>
    </source>
</evidence>
<evidence type="ECO:0000256" key="5">
    <source>
        <dbReference type="ARBA" id="ARBA00008378"/>
    </source>
</evidence>
<evidence type="ECO:0000256" key="8">
    <source>
        <dbReference type="ARBA" id="ARBA00022490"/>
    </source>
</evidence>
<comment type="cofactor">
    <cofactor evidence="14 15">
        <name>Mn(2+)</name>
        <dbReference type="ChEBI" id="CHEBI:29035"/>
    </cofactor>
    <cofactor evidence="14 15">
        <name>Mg(2+)</name>
        <dbReference type="ChEBI" id="CHEBI:18420"/>
    </cofactor>
    <text evidence="14 15">Manganese or magnesium. Binds 1 divalent metal ion per monomer in the absence of substrate. May bind a second metal ion after substrate binding.</text>
</comment>
<keyword evidence="9 14" id="KW-0540">Nuclease</keyword>
<dbReference type="AlphaFoldDB" id="A0A4Q0VPS6"/>
<dbReference type="GO" id="GO:0000287">
    <property type="term" value="F:magnesium ion binding"/>
    <property type="evidence" value="ECO:0007669"/>
    <property type="project" value="UniProtKB-UniRule"/>
</dbReference>
<dbReference type="CDD" id="cd14796">
    <property type="entry name" value="RNAse_HIII_N"/>
    <property type="match status" value="1"/>
</dbReference>
<dbReference type="EC" id="3.1.26.4" evidence="6 14"/>
<dbReference type="Pfam" id="PF01351">
    <property type="entry name" value="RNase_HII"/>
    <property type="match status" value="1"/>
</dbReference>
<keyword evidence="13 14" id="KW-0460">Magnesium</keyword>
<dbReference type="InterPro" id="IPR024567">
    <property type="entry name" value="RNase_HII/HIII_dom"/>
</dbReference>
<comment type="caution">
    <text evidence="17">The sequence shown here is derived from an EMBL/GenBank/DDBJ whole genome shotgun (WGS) entry which is preliminary data.</text>
</comment>
<dbReference type="NCBIfam" id="TIGR00716">
    <property type="entry name" value="rnhC"/>
    <property type="match status" value="1"/>
</dbReference>
<dbReference type="InterPro" id="IPR004641">
    <property type="entry name" value="RNase_HIII"/>
</dbReference>
<evidence type="ECO:0000313" key="18">
    <source>
        <dbReference type="Proteomes" id="UP000290649"/>
    </source>
</evidence>
<dbReference type="PANTHER" id="PTHR10954:SF23">
    <property type="entry name" value="RIBONUCLEASE"/>
    <property type="match status" value="1"/>
</dbReference>
<dbReference type="InterPro" id="IPR024568">
    <property type="entry name" value="RNase_HIII_N"/>
</dbReference>
<dbReference type="InterPro" id="IPR012295">
    <property type="entry name" value="TBP_dom_sf"/>
</dbReference>
<accession>A0A4Q0VPS6</accession>
<keyword evidence="8 14" id="KW-0963">Cytoplasm</keyword>
<evidence type="ECO:0000256" key="13">
    <source>
        <dbReference type="ARBA" id="ARBA00022842"/>
    </source>
</evidence>
<evidence type="ECO:0000256" key="11">
    <source>
        <dbReference type="ARBA" id="ARBA00022759"/>
    </source>
</evidence>
<dbReference type="Proteomes" id="UP000290649">
    <property type="component" value="Unassembled WGS sequence"/>
</dbReference>
<dbReference type="GO" id="GO:0032299">
    <property type="term" value="C:ribonuclease H2 complex"/>
    <property type="evidence" value="ECO:0007669"/>
    <property type="project" value="TreeGrafter"/>
</dbReference>
<comment type="catalytic activity">
    <reaction evidence="1 14 15">
        <text>Endonucleolytic cleavage to 5'-phosphomonoester.</text>
        <dbReference type="EC" id="3.1.26.4"/>
    </reaction>
</comment>
<comment type="similarity">
    <text evidence="5 14">Belongs to the RNase HII family. RnhC subfamily.</text>
</comment>
<dbReference type="SUPFAM" id="SSF53098">
    <property type="entry name" value="Ribonuclease H-like"/>
    <property type="match status" value="1"/>
</dbReference>
<evidence type="ECO:0000256" key="2">
    <source>
        <dbReference type="ARBA" id="ARBA00001946"/>
    </source>
</evidence>
<evidence type="ECO:0000256" key="9">
    <source>
        <dbReference type="ARBA" id="ARBA00022722"/>
    </source>
</evidence>
<keyword evidence="11 14" id="KW-0255">Endonuclease</keyword>
<name>A0A4Q0VPS6_9BACI</name>
<gene>
    <name evidence="14" type="primary">rnhC</name>
    <name evidence="17" type="ORF">DS745_19405</name>
</gene>
<proteinExistence type="inferred from homology"/>
<evidence type="ECO:0000256" key="10">
    <source>
        <dbReference type="ARBA" id="ARBA00022723"/>
    </source>
</evidence>
<evidence type="ECO:0000256" key="3">
    <source>
        <dbReference type="ARBA" id="ARBA00004065"/>
    </source>
</evidence>
<evidence type="ECO:0000256" key="1">
    <source>
        <dbReference type="ARBA" id="ARBA00000077"/>
    </source>
</evidence>
<dbReference type="GO" id="GO:0004523">
    <property type="term" value="F:RNA-DNA hybrid ribonuclease activity"/>
    <property type="evidence" value="ECO:0007669"/>
    <property type="project" value="UniProtKB-UniRule"/>
</dbReference>
<evidence type="ECO:0000256" key="4">
    <source>
        <dbReference type="ARBA" id="ARBA00004496"/>
    </source>
</evidence>
<keyword evidence="12 14" id="KW-0378">Hydrolase</keyword>
<comment type="subcellular location">
    <subcellularLocation>
        <location evidence="4 14">Cytoplasm</location>
    </subcellularLocation>
</comment>
<feature type="binding site" evidence="14 15">
    <location>
        <position position="109"/>
    </location>
    <ligand>
        <name>a divalent metal cation</name>
        <dbReference type="ChEBI" id="CHEBI:60240"/>
    </ligand>
</feature>
<dbReference type="PIRSF" id="PIRSF037748">
    <property type="entry name" value="RnhC"/>
    <property type="match status" value="1"/>
</dbReference>
<protein>
    <recommendedName>
        <fullName evidence="7 14">Ribonuclease HIII</fullName>
        <shortName evidence="14">RNase HIII</shortName>
        <ecNumber evidence="6 14">3.1.26.4</ecNumber>
    </recommendedName>
</protein>
<dbReference type="GO" id="GO:0006298">
    <property type="term" value="P:mismatch repair"/>
    <property type="evidence" value="ECO:0007669"/>
    <property type="project" value="TreeGrafter"/>
</dbReference>
<evidence type="ECO:0000256" key="14">
    <source>
        <dbReference type="HAMAP-Rule" id="MF_00053"/>
    </source>
</evidence>
<keyword evidence="18" id="KW-1185">Reference proteome</keyword>
<dbReference type="InterPro" id="IPR036397">
    <property type="entry name" value="RNaseH_sf"/>
</dbReference>
<dbReference type="OrthoDB" id="9777935at2"/>
<evidence type="ECO:0000256" key="6">
    <source>
        <dbReference type="ARBA" id="ARBA00012180"/>
    </source>
</evidence>
<comment type="function">
    <text evidence="3 14">Endonuclease that specifically degrades the RNA of RNA-DNA hybrids.</text>
</comment>
<dbReference type="PANTHER" id="PTHR10954">
    <property type="entry name" value="RIBONUCLEASE H2 SUBUNIT A"/>
    <property type="match status" value="1"/>
</dbReference>
<dbReference type="Gene3D" id="3.30.420.10">
    <property type="entry name" value="Ribonuclease H-like superfamily/Ribonuclease H"/>
    <property type="match status" value="1"/>
</dbReference>
<evidence type="ECO:0000313" key="17">
    <source>
        <dbReference type="EMBL" id="RXI98492.1"/>
    </source>
</evidence>
<organism evidence="17 18">
    <name type="scientific">Anaerobacillus alkaliphilus</name>
    <dbReference type="NCBI Taxonomy" id="1548597"/>
    <lineage>
        <taxon>Bacteria</taxon>
        <taxon>Bacillati</taxon>
        <taxon>Bacillota</taxon>
        <taxon>Bacilli</taxon>
        <taxon>Bacillales</taxon>
        <taxon>Bacillaceae</taxon>
        <taxon>Anaerobacillus</taxon>
    </lineage>
</organism>
<dbReference type="InterPro" id="IPR001352">
    <property type="entry name" value="RNase_HII/HIII"/>
</dbReference>
<dbReference type="GO" id="GO:0043137">
    <property type="term" value="P:DNA replication, removal of RNA primer"/>
    <property type="evidence" value="ECO:0007669"/>
    <property type="project" value="TreeGrafter"/>
</dbReference>